<dbReference type="PROSITE" id="PS00237">
    <property type="entry name" value="G_PROTEIN_RECEP_F1_1"/>
    <property type="match status" value="1"/>
</dbReference>
<feature type="transmembrane region" description="Helical" evidence="9">
    <location>
        <begin position="135"/>
        <end position="155"/>
    </location>
</feature>
<evidence type="ECO:0000256" key="5">
    <source>
        <dbReference type="ARBA" id="ARBA00023136"/>
    </source>
</evidence>
<dbReference type="InterPro" id="IPR000276">
    <property type="entry name" value="GPCR_Rhodpsn"/>
</dbReference>
<feature type="transmembrane region" description="Helical" evidence="9">
    <location>
        <begin position="278"/>
        <end position="302"/>
    </location>
</feature>
<dbReference type="PROSITE" id="PS50262">
    <property type="entry name" value="G_PROTEIN_RECEP_F1_2"/>
    <property type="match status" value="1"/>
</dbReference>
<evidence type="ECO:0000256" key="9">
    <source>
        <dbReference type="SAM" id="Phobius"/>
    </source>
</evidence>
<feature type="transmembrane region" description="Helical" evidence="9">
    <location>
        <begin position="48"/>
        <end position="73"/>
    </location>
</feature>
<keyword evidence="2 8" id="KW-0812">Transmembrane</keyword>
<accession>A0AAU9W3A7</accession>
<feature type="transmembrane region" description="Helical" evidence="9">
    <location>
        <begin position="236"/>
        <end position="258"/>
    </location>
</feature>
<keyword evidence="5 9" id="KW-0472">Membrane</keyword>
<dbReference type="GO" id="GO:0004930">
    <property type="term" value="F:G protein-coupled receptor activity"/>
    <property type="evidence" value="ECO:0007669"/>
    <property type="project" value="UniProtKB-KW"/>
</dbReference>
<protein>
    <recommendedName>
        <fullName evidence="10">G-protein coupled receptors family 1 profile domain-containing protein</fullName>
    </recommendedName>
</protein>
<comment type="similarity">
    <text evidence="8">Belongs to the G-protein coupled receptor 1 family.</text>
</comment>
<evidence type="ECO:0000256" key="7">
    <source>
        <dbReference type="ARBA" id="ARBA00023224"/>
    </source>
</evidence>
<keyword evidence="6 8" id="KW-0675">Receptor</keyword>
<reference evidence="11 12" key="1">
    <citation type="submission" date="2022-05" db="EMBL/GenBank/DDBJ databases">
        <authorList>
            <consortium name="Genoscope - CEA"/>
            <person name="William W."/>
        </authorList>
    </citation>
    <scope>NUCLEOTIDE SEQUENCE [LARGE SCALE GENOMIC DNA]</scope>
</reference>
<feature type="domain" description="G-protein coupled receptors family 1 profile" evidence="10">
    <location>
        <begin position="27"/>
        <end position="298"/>
    </location>
</feature>
<feature type="transmembrane region" description="Helical" evidence="9">
    <location>
        <begin position="93"/>
        <end position="114"/>
    </location>
</feature>
<dbReference type="EMBL" id="CALNXJ010000008">
    <property type="protein sequence ID" value="CAH3046414.1"/>
    <property type="molecule type" value="Genomic_DNA"/>
</dbReference>
<gene>
    <name evidence="11" type="ORF">PMEA_00033247</name>
</gene>
<evidence type="ECO:0000313" key="11">
    <source>
        <dbReference type="EMBL" id="CAH3046414.1"/>
    </source>
</evidence>
<dbReference type="Pfam" id="PF00001">
    <property type="entry name" value="7tm_1"/>
    <property type="match status" value="1"/>
</dbReference>
<evidence type="ECO:0000256" key="6">
    <source>
        <dbReference type="ARBA" id="ARBA00023170"/>
    </source>
</evidence>
<dbReference type="Proteomes" id="UP001159428">
    <property type="component" value="Unassembled WGS sequence"/>
</dbReference>
<feature type="transmembrane region" description="Helical" evidence="9">
    <location>
        <begin position="12"/>
        <end position="36"/>
    </location>
</feature>
<dbReference type="GO" id="GO:0005886">
    <property type="term" value="C:plasma membrane"/>
    <property type="evidence" value="ECO:0007669"/>
    <property type="project" value="TreeGrafter"/>
</dbReference>
<dbReference type="AlphaFoldDB" id="A0AAU9W3A7"/>
<evidence type="ECO:0000256" key="1">
    <source>
        <dbReference type="ARBA" id="ARBA00004141"/>
    </source>
</evidence>
<sequence>MVTINTAAKSTITALVLSAIALVSLLGNSLLILVFFRSKAVKKATNVFIINMAASDLFFPVFLIPRQIIAAITRSPPELFLIRGAMGSFLCKISTFLTDVSITVSMHSLVMITMERFLAIVFPFRIRQLSSKTRLYAILMVWIIALGIHTPYFYIYRLTSSGKCDYNWEPAFNHKITHTRYYTALFVLIVILPFTLITILYSVMVCCLFLNKHKLVIHRSSENAPRRRSGAKELRMLKIAATIVIAFAVCWGPFNIIQFFHLFAPWKLKELNCNISHVLIQIAFILATANCTVNPIVCLVYLRNYRLKESLASLRSQFSNISKGSQRETEL</sequence>
<keyword evidence="7 8" id="KW-0807">Transducer</keyword>
<evidence type="ECO:0000256" key="2">
    <source>
        <dbReference type="ARBA" id="ARBA00022692"/>
    </source>
</evidence>
<keyword evidence="4 8" id="KW-0297">G-protein coupled receptor</keyword>
<proteinExistence type="inferred from homology"/>
<evidence type="ECO:0000256" key="3">
    <source>
        <dbReference type="ARBA" id="ARBA00022989"/>
    </source>
</evidence>
<evidence type="ECO:0000313" key="12">
    <source>
        <dbReference type="Proteomes" id="UP001159428"/>
    </source>
</evidence>
<dbReference type="PANTHER" id="PTHR45695:SF9">
    <property type="entry name" value="LEUCOKININ RECEPTOR"/>
    <property type="match status" value="1"/>
</dbReference>
<dbReference type="InterPro" id="IPR017452">
    <property type="entry name" value="GPCR_Rhodpsn_7TM"/>
</dbReference>
<dbReference type="PRINTS" id="PR00237">
    <property type="entry name" value="GPCRRHODOPSN"/>
</dbReference>
<comment type="caution">
    <text evidence="11">The sequence shown here is derived from an EMBL/GenBank/DDBJ whole genome shotgun (WGS) entry which is preliminary data.</text>
</comment>
<evidence type="ECO:0000256" key="4">
    <source>
        <dbReference type="ARBA" id="ARBA00023040"/>
    </source>
</evidence>
<feature type="transmembrane region" description="Helical" evidence="9">
    <location>
        <begin position="181"/>
        <end position="210"/>
    </location>
</feature>
<keyword evidence="12" id="KW-1185">Reference proteome</keyword>
<organism evidence="11 12">
    <name type="scientific">Pocillopora meandrina</name>
    <dbReference type="NCBI Taxonomy" id="46732"/>
    <lineage>
        <taxon>Eukaryota</taxon>
        <taxon>Metazoa</taxon>
        <taxon>Cnidaria</taxon>
        <taxon>Anthozoa</taxon>
        <taxon>Hexacorallia</taxon>
        <taxon>Scleractinia</taxon>
        <taxon>Astrocoeniina</taxon>
        <taxon>Pocilloporidae</taxon>
        <taxon>Pocillopora</taxon>
    </lineage>
</organism>
<dbReference type="PANTHER" id="PTHR45695">
    <property type="entry name" value="LEUCOKININ RECEPTOR-RELATED"/>
    <property type="match status" value="1"/>
</dbReference>
<evidence type="ECO:0000256" key="8">
    <source>
        <dbReference type="RuleBase" id="RU000688"/>
    </source>
</evidence>
<name>A0AAU9W3A7_9CNID</name>
<dbReference type="SUPFAM" id="SSF81321">
    <property type="entry name" value="Family A G protein-coupled receptor-like"/>
    <property type="match status" value="1"/>
</dbReference>
<comment type="subcellular location">
    <subcellularLocation>
        <location evidence="1">Membrane</location>
        <topology evidence="1">Multi-pass membrane protein</topology>
    </subcellularLocation>
</comment>
<keyword evidence="3 9" id="KW-1133">Transmembrane helix</keyword>
<dbReference type="CDD" id="cd00637">
    <property type="entry name" value="7tm_classA_rhodopsin-like"/>
    <property type="match status" value="1"/>
</dbReference>
<evidence type="ECO:0000259" key="10">
    <source>
        <dbReference type="PROSITE" id="PS50262"/>
    </source>
</evidence>
<dbReference type="Gene3D" id="1.20.1070.10">
    <property type="entry name" value="Rhodopsin 7-helix transmembrane proteins"/>
    <property type="match status" value="1"/>
</dbReference>